<dbReference type="Proteomes" id="UP000053841">
    <property type="component" value="Unassembled WGS sequence"/>
</dbReference>
<dbReference type="HOGENOM" id="CLU_2533522_0_0_1"/>
<evidence type="ECO:0000256" key="1">
    <source>
        <dbReference type="SAM" id="SignalP"/>
    </source>
</evidence>
<dbReference type="EMBL" id="KI964589">
    <property type="protein sequence ID" value="EUC34544.1"/>
    <property type="molecule type" value="Genomic_DNA"/>
</dbReference>
<feature type="signal peptide" evidence="1">
    <location>
        <begin position="1"/>
        <end position="23"/>
    </location>
</feature>
<gene>
    <name evidence="2" type="ORF">COCCADRAFT_93230</name>
</gene>
<dbReference type="RefSeq" id="XP_007711131.1">
    <property type="nucleotide sequence ID" value="XM_007712941.1"/>
</dbReference>
<feature type="non-terminal residue" evidence="2">
    <location>
        <position position="1"/>
    </location>
</feature>
<evidence type="ECO:0000313" key="3">
    <source>
        <dbReference type="Proteomes" id="UP000053841"/>
    </source>
</evidence>
<feature type="chain" id="PRO_5004888857" evidence="1">
    <location>
        <begin position="24"/>
        <end position="84"/>
    </location>
</feature>
<sequence>PFAHPRALSKNCSLLLAFGPALAAPRHASPHCWLLCWRCRRGRGRSRSRQDKAPLHTTPRRAARVRGGACACNATWTLPTAPSA</sequence>
<protein>
    <submittedName>
        <fullName evidence="2">Uncharacterized protein</fullName>
    </submittedName>
</protein>
<name>W6YGB3_COCC2</name>
<keyword evidence="3" id="KW-1185">Reference proteome</keyword>
<dbReference type="KEGG" id="bze:COCCADRAFT_93230"/>
<evidence type="ECO:0000313" key="2">
    <source>
        <dbReference type="EMBL" id="EUC34544.1"/>
    </source>
</evidence>
<reference evidence="2 3" key="1">
    <citation type="journal article" date="2013" name="PLoS Genet.">
        <title>Comparative genome structure, secondary metabolite, and effector coding capacity across Cochliobolus pathogens.</title>
        <authorList>
            <person name="Condon B.J."/>
            <person name="Leng Y."/>
            <person name="Wu D."/>
            <person name="Bushley K.E."/>
            <person name="Ohm R.A."/>
            <person name="Otillar R."/>
            <person name="Martin J."/>
            <person name="Schackwitz W."/>
            <person name="Grimwood J."/>
            <person name="MohdZainudin N."/>
            <person name="Xue C."/>
            <person name="Wang R."/>
            <person name="Manning V.A."/>
            <person name="Dhillon B."/>
            <person name="Tu Z.J."/>
            <person name="Steffenson B.J."/>
            <person name="Salamov A."/>
            <person name="Sun H."/>
            <person name="Lowry S."/>
            <person name="LaButti K."/>
            <person name="Han J."/>
            <person name="Copeland A."/>
            <person name="Lindquist E."/>
            <person name="Barry K."/>
            <person name="Schmutz J."/>
            <person name="Baker S.E."/>
            <person name="Ciuffetti L.M."/>
            <person name="Grigoriev I.V."/>
            <person name="Zhong S."/>
            <person name="Turgeon B.G."/>
        </authorList>
    </citation>
    <scope>NUCLEOTIDE SEQUENCE [LARGE SCALE GENOMIC DNA]</scope>
    <source>
        <strain evidence="2 3">26-R-13</strain>
    </source>
</reference>
<organism evidence="2 3">
    <name type="scientific">Cochliobolus carbonum (strain 26-R-13)</name>
    <name type="common">Maize leaf spot fungus</name>
    <name type="synonym">Bipolaris zeicola</name>
    <dbReference type="NCBI Taxonomy" id="930089"/>
    <lineage>
        <taxon>Eukaryota</taxon>
        <taxon>Fungi</taxon>
        <taxon>Dikarya</taxon>
        <taxon>Ascomycota</taxon>
        <taxon>Pezizomycotina</taxon>
        <taxon>Dothideomycetes</taxon>
        <taxon>Pleosporomycetidae</taxon>
        <taxon>Pleosporales</taxon>
        <taxon>Pleosporineae</taxon>
        <taxon>Pleosporaceae</taxon>
        <taxon>Bipolaris</taxon>
    </lineage>
</organism>
<proteinExistence type="predicted"/>
<accession>W6YGB3</accession>
<dbReference type="AlphaFoldDB" id="W6YGB3"/>
<dbReference type="GeneID" id="19153532"/>
<keyword evidence="1" id="KW-0732">Signal</keyword>